<dbReference type="RefSeq" id="WP_078236560.1">
    <property type="nucleotide sequence ID" value="NZ_MUYA01000004.1"/>
</dbReference>
<proteinExistence type="inferred from homology"/>
<dbReference type="NCBIfam" id="NF009150">
    <property type="entry name" value="PRK12497.1-3"/>
    <property type="match status" value="1"/>
</dbReference>
<dbReference type="HAMAP" id="MF_00048">
    <property type="entry name" value="UPF0102"/>
    <property type="match status" value="1"/>
</dbReference>
<evidence type="ECO:0000256" key="1">
    <source>
        <dbReference type="ARBA" id="ARBA00006738"/>
    </source>
</evidence>
<accession>A0A1T0ATS9</accession>
<dbReference type="GO" id="GO:0003676">
    <property type="term" value="F:nucleic acid binding"/>
    <property type="evidence" value="ECO:0007669"/>
    <property type="project" value="InterPro"/>
</dbReference>
<organism evidence="3 4">
    <name type="scientific">Haemophilus paracuniculus</name>
    <dbReference type="NCBI Taxonomy" id="734"/>
    <lineage>
        <taxon>Bacteria</taxon>
        <taxon>Pseudomonadati</taxon>
        <taxon>Pseudomonadota</taxon>
        <taxon>Gammaproteobacteria</taxon>
        <taxon>Pasteurellales</taxon>
        <taxon>Pasteurellaceae</taxon>
        <taxon>Haemophilus</taxon>
    </lineage>
</organism>
<evidence type="ECO:0000313" key="3">
    <source>
        <dbReference type="EMBL" id="OOR99971.1"/>
    </source>
</evidence>
<dbReference type="SUPFAM" id="SSF52980">
    <property type="entry name" value="Restriction endonuclease-like"/>
    <property type="match status" value="1"/>
</dbReference>
<dbReference type="Pfam" id="PF02021">
    <property type="entry name" value="UPF0102"/>
    <property type="match status" value="1"/>
</dbReference>
<dbReference type="Gene3D" id="3.40.1350.10">
    <property type="match status" value="1"/>
</dbReference>
<keyword evidence="4" id="KW-1185">Reference proteome</keyword>
<name>A0A1T0ATS9_9PAST</name>
<dbReference type="PANTHER" id="PTHR34039:SF1">
    <property type="entry name" value="UPF0102 PROTEIN YRAN"/>
    <property type="match status" value="1"/>
</dbReference>
<dbReference type="InterPro" id="IPR011335">
    <property type="entry name" value="Restrct_endonuc-II-like"/>
</dbReference>
<comment type="caution">
    <text evidence="3">The sequence shown here is derived from an EMBL/GenBank/DDBJ whole genome shotgun (WGS) entry which is preliminary data.</text>
</comment>
<reference evidence="3 4" key="1">
    <citation type="submission" date="2017-02" db="EMBL/GenBank/DDBJ databases">
        <title>Draft genome sequence of Haemophilus paracuniculus CCUG 43573 type strain.</title>
        <authorList>
            <person name="Engstrom-Jakobsson H."/>
            <person name="Salva-Serra F."/>
            <person name="Thorell K."/>
            <person name="Gonzales-Siles L."/>
            <person name="Karlsson R."/>
            <person name="Boulund F."/>
            <person name="Engstrand L."/>
            <person name="Kristiansson E."/>
            <person name="Moore E."/>
        </authorList>
    </citation>
    <scope>NUCLEOTIDE SEQUENCE [LARGE SCALE GENOMIC DNA]</scope>
    <source>
        <strain evidence="3 4">CCUG 43573</strain>
    </source>
</reference>
<dbReference type="NCBIfam" id="TIGR00252">
    <property type="entry name" value="YraN family protein"/>
    <property type="match status" value="1"/>
</dbReference>
<evidence type="ECO:0000256" key="2">
    <source>
        <dbReference type="HAMAP-Rule" id="MF_00048"/>
    </source>
</evidence>
<dbReference type="Proteomes" id="UP000190867">
    <property type="component" value="Unassembled WGS sequence"/>
</dbReference>
<dbReference type="CDD" id="cd20736">
    <property type="entry name" value="PoNe_Nuclease"/>
    <property type="match status" value="1"/>
</dbReference>
<dbReference type="InterPro" id="IPR003509">
    <property type="entry name" value="UPF0102_YraN-like"/>
</dbReference>
<dbReference type="InterPro" id="IPR011856">
    <property type="entry name" value="tRNA_endonuc-like_dom_sf"/>
</dbReference>
<comment type="similarity">
    <text evidence="1 2">Belongs to the UPF0102 family.</text>
</comment>
<dbReference type="EMBL" id="MUYA01000004">
    <property type="protein sequence ID" value="OOR99971.1"/>
    <property type="molecule type" value="Genomic_DNA"/>
</dbReference>
<gene>
    <name evidence="3" type="ORF">B0187_03960</name>
</gene>
<dbReference type="PANTHER" id="PTHR34039">
    <property type="entry name" value="UPF0102 PROTEIN YRAN"/>
    <property type="match status" value="1"/>
</dbReference>
<dbReference type="OrthoDB" id="9794876at2"/>
<sequence>MRAKGAIFEQKAKAFLEAKGLRFIAQNQTFRTGELDLIMQQGSTLVFVEVRHRQNARFGSALESIDFRKQQKWLNTANLWLAQRSQSLDTADCRFDVVVFEGTDDPIWIPNFLG</sequence>
<dbReference type="AlphaFoldDB" id="A0A1T0ATS9"/>
<dbReference type="STRING" id="734.B0187_03960"/>
<protein>
    <recommendedName>
        <fullName evidence="2">UPF0102 protein B0187_03960</fullName>
    </recommendedName>
</protein>
<evidence type="ECO:0000313" key="4">
    <source>
        <dbReference type="Proteomes" id="UP000190867"/>
    </source>
</evidence>